<keyword evidence="2" id="KW-1185">Reference proteome</keyword>
<name>A0ABX9K4Q8_9BACT</name>
<dbReference type="Proteomes" id="UP000256345">
    <property type="component" value="Unassembled WGS sequence"/>
</dbReference>
<comment type="caution">
    <text evidence="1">The sequence shown here is derived from an EMBL/GenBank/DDBJ whole genome shotgun (WGS) entry which is preliminary data.</text>
</comment>
<gene>
    <name evidence="1" type="ORF">ATI61_104201</name>
</gene>
<organism evidence="1 2">
    <name type="scientific">Archangium gephyra</name>
    <dbReference type="NCBI Taxonomy" id="48"/>
    <lineage>
        <taxon>Bacteria</taxon>
        <taxon>Pseudomonadati</taxon>
        <taxon>Myxococcota</taxon>
        <taxon>Myxococcia</taxon>
        <taxon>Myxococcales</taxon>
        <taxon>Cystobacterineae</taxon>
        <taxon>Archangiaceae</taxon>
        <taxon>Archangium</taxon>
    </lineage>
</organism>
<protein>
    <submittedName>
        <fullName evidence="1">Uncharacterized protein</fullName>
    </submittedName>
</protein>
<evidence type="ECO:0000313" key="2">
    <source>
        <dbReference type="Proteomes" id="UP000256345"/>
    </source>
</evidence>
<proteinExistence type="predicted"/>
<reference evidence="1 2" key="1">
    <citation type="submission" date="2018-08" db="EMBL/GenBank/DDBJ databases">
        <title>Genomic Encyclopedia of Archaeal and Bacterial Type Strains, Phase II (KMG-II): from individual species to whole genera.</title>
        <authorList>
            <person name="Goeker M."/>
        </authorList>
    </citation>
    <scope>NUCLEOTIDE SEQUENCE [LARGE SCALE GENOMIC DNA]</scope>
    <source>
        <strain evidence="1 2">DSM 2261</strain>
    </source>
</reference>
<dbReference type="EMBL" id="QUMU01000004">
    <property type="protein sequence ID" value="REG32911.1"/>
    <property type="molecule type" value="Genomic_DNA"/>
</dbReference>
<accession>A0ABX9K4Q8</accession>
<sequence length="87" mass="9193">MALVPANDIGYLSQYDDLLFASVGKVRAGCKAGLSVLGIHVEGGITPLWASSHLAAPRISAERLATKGDSRARPCCNSWSAEPSRPR</sequence>
<evidence type="ECO:0000313" key="1">
    <source>
        <dbReference type="EMBL" id="REG32911.1"/>
    </source>
</evidence>